<sequence length="113" mass="13140">MFKNTVNTHQMYDTNYHEHLDSMVTWATGIYPDSGLMVIGTADKRWFVEVDFGTDFDYCNGISRPHIAPYQEPLFFKSESEARDFAISQIRAIDNTFEVLDLHGYFEQNGEDE</sequence>
<evidence type="ECO:0000313" key="1">
    <source>
        <dbReference type="EMBL" id="KOO05184.1"/>
    </source>
</evidence>
<gene>
    <name evidence="1" type="ORF">AKJ31_21505</name>
</gene>
<dbReference type="EMBL" id="LHPI01000037">
    <property type="protein sequence ID" value="KOO05184.1"/>
    <property type="molecule type" value="Genomic_DNA"/>
</dbReference>
<keyword evidence="2" id="KW-1185">Reference proteome</keyword>
<evidence type="ECO:0000313" key="2">
    <source>
        <dbReference type="Proteomes" id="UP000037530"/>
    </source>
</evidence>
<name>A0A0M0HSZ1_9VIBR</name>
<dbReference type="AlphaFoldDB" id="A0A0M0HSZ1"/>
<comment type="caution">
    <text evidence="1">The sequence shown here is derived from an EMBL/GenBank/DDBJ whole genome shotgun (WGS) entry which is preliminary data.</text>
</comment>
<dbReference type="Proteomes" id="UP000037530">
    <property type="component" value="Unassembled WGS sequence"/>
</dbReference>
<dbReference type="RefSeq" id="WP_017190634.1">
    <property type="nucleotide sequence ID" value="NZ_LHPI01000037.1"/>
</dbReference>
<dbReference type="STRING" id="171383.AKJ31_21505"/>
<dbReference type="PATRIC" id="fig|171383.3.peg.4384"/>
<proteinExistence type="predicted"/>
<protein>
    <submittedName>
        <fullName evidence="1">Uncharacterized protein</fullName>
    </submittedName>
</protein>
<organism evidence="1 2">
    <name type="scientific">Vibrio hepatarius</name>
    <dbReference type="NCBI Taxonomy" id="171383"/>
    <lineage>
        <taxon>Bacteria</taxon>
        <taxon>Pseudomonadati</taxon>
        <taxon>Pseudomonadota</taxon>
        <taxon>Gammaproteobacteria</taxon>
        <taxon>Vibrionales</taxon>
        <taxon>Vibrionaceae</taxon>
        <taxon>Vibrio</taxon>
        <taxon>Vibrio oreintalis group</taxon>
    </lineage>
</organism>
<dbReference type="OrthoDB" id="6624694at2"/>
<reference evidence="2" key="1">
    <citation type="submission" date="2015-08" db="EMBL/GenBank/DDBJ databases">
        <title>Vibrio galatheae sp. nov., a novel member of the Vibrionaceae family isolated from the Solomon Islands.</title>
        <authorList>
            <person name="Giubergia S."/>
            <person name="Machado H."/>
            <person name="Mateiu R.V."/>
            <person name="Gram L."/>
        </authorList>
    </citation>
    <scope>NUCLEOTIDE SEQUENCE [LARGE SCALE GENOMIC DNA]</scope>
    <source>
        <strain evidence="2">DSM 19134</strain>
    </source>
</reference>
<accession>A0A0M0HSZ1</accession>